<sequence>MLPEMFVVLNHSFIGLGICMNLLALVTIACSTPRTLKDYSIILFNTAVNDLLQLLLHFLMNPRLFASGSTLINMADGPCRLVHDYFCGLLFVMIQVSAVHTSSLIAISFWYR</sequence>
<keyword evidence="8" id="KW-1185">Reference proteome</keyword>
<keyword evidence="4 6" id="KW-1133">Transmembrane helix</keyword>
<comment type="caution">
    <text evidence="7">The sequence shown here is derived from an EMBL/GenBank/DDBJ whole genome shotgun (WGS) entry which is preliminary data.</text>
</comment>
<evidence type="ECO:0000256" key="6">
    <source>
        <dbReference type="SAM" id="Phobius"/>
    </source>
</evidence>
<name>A0AAN5D5A9_9BILA</name>
<evidence type="ECO:0000256" key="3">
    <source>
        <dbReference type="ARBA" id="ARBA00022692"/>
    </source>
</evidence>
<dbReference type="InterPro" id="IPR050920">
    <property type="entry name" value="Nematode_rcpt-like_delta"/>
</dbReference>
<dbReference type="EMBL" id="BTRK01000005">
    <property type="protein sequence ID" value="GMR55987.1"/>
    <property type="molecule type" value="Genomic_DNA"/>
</dbReference>
<comment type="subcellular location">
    <subcellularLocation>
        <location evidence="1">Membrane</location>
        <topology evidence="1">Multi-pass membrane protein</topology>
    </subcellularLocation>
</comment>
<dbReference type="Proteomes" id="UP001328107">
    <property type="component" value="Unassembled WGS sequence"/>
</dbReference>
<accession>A0AAN5D5A9</accession>
<protein>
    <recommendedName>
        <fullName evidence="9">G protein-coupled receptor</fullName>
    </recommendedName>
</protein>
<keyword evidence="3 6" id="KW-0812">Transmembrane</keyword>
<evidence type="ECO:0000313" key="8">
    <source>
        <dbReference type="Proteomes" id="UP001328107"/>
    </source>
</evidence>
<reference evidence="8" key="1">
    <citation type="submission" date="2022-10" db="EMBL/GenBank/DDBJ databases">
        <title>Genome assembly of Pristionchus species.</title>
        <authorList>
            <person name="Yoshida K."/>
            <person name="Sommer R.J."/>
        </authorList>
    </citation>
    <scope>NUCLEOTIDE SEQUENCE [LARGE SCALE GENOMIC DNA]</scope>
    <source>
        <strain evidence="8">RS5460</strain>
    </source>
</reference>
<evidence type="ECO:0000256" key="4">
    <source>
        <dbReference type="ARBA" id="ARBA00022989"/>
    </source>
</evidence>
<dbReference type="GO" id="GO:0016020">
    <property type="term" value="C:membrane"/>
    <property type="evidence" value="ECO:0007669"/>
    <property type="project" value="UniProtKB-SubCell"/>
</dbReference>
<evidence type="ECO:0000256" key="5">
    <source>
        <dbReference type="ARBA" id="ARBA00023136"/>
    </source>
</evidence>
<keyword evidence="5 6" id="KW-0472">Membrane</keyword>
<feature type="transmembrane region" description="Helical" evidence="6">
    <location>
        <begin position="12"/>
        <end position="30"/>
    </location>
</feature>
<dbReference type="PANTHER" id="PTHR22945:SF40">
    <property type="entry name" value="SERPENTINE RECEPTOR, CLASS D (DELTA)-RELATED"/>
    <property type="match status" value="1"/>
</dbReference>
<proteinExistence type="inferred from homology"/>
<dbReference type="AlphaFoldDB" id="A0AAN5D5A9"/>
<dbReference type="Pfam" id="PF10317">
    <property type="entry name" value="7TM_GPCR_Srd"/>
    <property type="match status" value="1"/>
</dbReference>
<evidence type="ECO:0000313" key="7">
    <source>
        <dbReference type="EMBL" id="GMR55987.1"/>
    </source>
</evidence>
<dbReference type="InterPro" id="IPR019421">
    <property type="entry name" value="7TM_GPCR_serpentine_rcpt_Srd"/>
</dbReference>
<evidence type="ECO:0000256" key="2">
    <source>
        <dbReference type="ARBA" id="ARBA00009166"/>
    </source>
</evidence>
<evidence type="ECO:0000256" key="1">
    <source>
        <dbReference type="ARBA" id="ARBA00004141"/>
    </source>
</evidence>
<organism evidence="7 8">
    <name type="scientific">Pristionchus mayeri</name>
    <dbReference type="NCBI Taxonomy" id="1317129"/>
    <lineage>
        <taxon>Eukaryota</taxon>
        <taxon>Metazoa</taxon>
        <taxon>Ecdysozoa</taxon>
        <taxon>Nematoda</taxon>
        <taxon>Chromadorea</taxon>
        <taxon>Rhabditida</taxon>
        <taxon>Rhabditina</taxon>
        <taxon>Diplogasteromorpha</taxon>
        <taxon>Diplogasteroidea</taxon>
        <taxon>Neodiplogasteridae</taxon>
        <taxon>Pristionchus</taxon>
    </lineage>
</organism>
<gene>
    <name evidence="7" type="ORF">PMAYCL1PPCAC_26182</name>
</gene>
<comment type="similarity">
    <text evidence="2">Belongs to the nematode receptor-like protein srd family.</text>
</comment>
<dbReference type="PANTHER" id="PTHR22945">
    <property type="entry name" value="SERPENTINE RECEPTOR, CLASS D DELTA"/>
    <property type="match status" value="1"/>
</dbReference>
<feature type="transmembrane region" description="Helical" evidence="6">
    <location>
        <begin position="90"/>
        <end position="111"/>
    </location>
</feature>
<feature type="non-terminal residue" evidence="7">
    <location>
        <position position="112"/>
    </location>
</feature>
<evidence type="ECO:0008006" key="9">
    <source>
        <dbReference type="Google" id="ProtNLM"/>
    </source>
</evidence>